<dbReference type="AlphaFoldDB" id="A0A8H7AVK2"/>
<keyword evidence="1" id="KW-0472">Membrane</keyword>
<dbReference type="PANTHER" id="PTHR35043">
    <property type="entry name" value="TRANSCRIPTION FACTOR DOMAIN-CONTAINING PROTEIN"/>
    <property type="match status" value="1"/>
</dbReference>
<accession>A0A8H7AVK2</accession>
<dbReference type="EMBL" id="JAAABM010000016">
    <property type="protein sequence ID" value="KAF7672401.1"/>
    <property type="molecule type" value="Genomic_DNA"/>
</dbReference>
<organism evidence="2 3">
    <name type="scientific">Alternaria burnsii</name>
    <dbReference type="NCBI Taxonomy" id="1187904"/>
    <lineage>
        <taxon>Eukaryota</taxon>
        <taxon>Fungi</taxon>
        <taxon>Dikarya</taxon>
        <taxon>Ascomycota</taxon>
        <taxon>Pezizomycotina</taxon>
        <taxon>Dothideomycetes</taxon>
        <taxon>Pleosporomycetidae</taxon>
        <taxon>Pleosporales</taxon>
        <taxon>Pleosporineae</taxon>
        <taxon>Pleosporaceae</taxon>
        <taxon>Alternaria</taxon>
        <taxon>Alternaria sect. Alternaria</taxon>
    </lineage>
</organism>
<evidence type="ECO:0000313" key="3">
    <source>
        <dbReference type="Proteomes" id="UP000596902"/>
    </source>
</evidence>
<evidence type="ECO:0000313" key="2">
    <source>
        <dbReference type="EMBL" id="KAF7672401.1"/>
    </source>
</evidence>
<keyword evidence="1" id="KW-0812">Transmembrane</keyword>
<keyword evidence="3" id="KW-1185">Reference proteome</keyword>
<dbReference type="Proteomes" id="UP000596902">
    <property type="component" value="Unassembled WGS sequence"/>
</dbReference>
<reference evidence="2" key="2">
    <citation type="submission" date="2020-08" db="EMBL/GenBank/DDBJ databases">
        <title>Draft Genome Sequence of Cumin Blight Pathogen Alternaria burnsii.</title>
        <authorList>
            <person name="Feng Z."/>
        </authorList>
    </citation>
    <scope>NUCLEOTIDE SEQUENCE</scope>
    <source>
        <strain evidence="2">CBS107.38</strain>
    </source>
</reference>
<dbReference type="RefSeq" id="XP_038782754.1">
    <property type="nucleotide sequence ID" value="XM_038934479.1"/>
</dbReference>
<feature type="transmembrane region" description="Helical" evidence="1">
    <location>
        <begin position="290"/>
        <end position="311"/>
    </location>
</feature>
<gene>
    <name evidence="2" type="ORF">GT037_009432</name>
</gene>
<protein>
    <submittedName>
        <fullName evidence="2">Uncharacterized protein</fullName>
    </submittedName>
</protein>
<evidence type="ECO:0000256" key="1">
    <source>
        <dbReference type="SAM" id="Phobius"/>
    </source>
</evidence>
<proteinExistence type="predicted"/>
<comment type="caution">
    <text evidence="2">The sequence shown here is derived from an EMBL/GenBank/DDBJ whole genome shotgun (WGS) entry which is preliminary data.</text>
</comment>
<name>A0A8H7AVK2_9PLEO</name>
<keyword evidence="1" id="KW-1133">Transmembrane helix</keyword>
<reference evidence="2" key="1">
    <citation type="submission" date="2020-01" db="EMBL/GenBank/DDBJ databases">
        <authorList>
            <person name="Feng Z.H.Z."/>
        </authorList>
    </citation>
    <scope>NUCLEOTIDE SEQUENCE</scope>
    <source>
        <strain evidence="2">CBS107.38</strain>
    </source>
</reference>
<sequence length="393" mass="45048">MSQHTDVELGPKMGRYSWTHAHSLYARMGGFVIDTHDLGCHYLPQGRQRMTLTLDGLRFIANHNPDLRPDLSDSAIKDKGKANMFTKMITIAQALWFGIQCVTRSAQGLSISLLEINTAIHAACALALYFFFWWHKPLDVEASTICTHVDLHYLAAFMVARQLYSRVRLSLVDLQNTEDNKILDSSVDSGTAVPQPKLQHLLLRPSKDPHFQSKHYFAYHGFIFHKNTSLAADGVWYEQLTELDFDRFKLASQAFRKYGSQVEEGYSSFSIRSNNHSENMFMIRNVAYKGFDLVVGFFLAGLFYGGVHLVVWNRPFRGEIDELLWKLSSITILVSGIPAVIWYLAEVFDDYSNFPQRGILQCGYWRRKLPFWSPRRAFIYPCHSTFSQESSSS</sequence>
<dbReference type="GeneID" id="62207657"/>
<feature type="transmembrane region" description="Helical" evidence="1">
    <location>
        <begin position="323"/>
        <end position="345"/>
    </location>
</feature>
<dbReference type="PANTHER" id="PTHR35043:SF9">
    <property type="match status" value="1"/>
</dbReference>